<evidence type="ECO:0000313" key="3">
    <source>
        <dbReference type="Proteomes" id="UP000228934"/>
    </source>
</evidence>
<keyword evidence="1" id="KW-1133">Transmembrane helix</keyword>
<keyword evidence="3" id="KW-1185">Reference proteome</keyword>
<evidence type="ECO:0000313" key="2">
    <source>
        <dbReference type="EMBL" id="PIO41243.1"/>
    </source>
</evidence>
<dbReference type="EMBL" id="KV923511">
    <property type="protein sequence ID" value="PIO41243.1"/>
    <property type="molecule type" value="Genomic_DNA"/>
</dbReference>
<feature type="transmembrane region" description="Helical" evidence="1">
    <location>
        <begin position="27"/>
        <end position="46"/>
    </location>
</feature>
<gene>
    <name evidence="2" type="ORF">AB205_0096650</name>
</gene>
<keyword evidence="1" id="KW-0812">Transmembrane</keyword>
<proteinExistence type="predicted"/>
<name>A0A2G9SP52_AQUCT</name>
<organism evidence="2 3">
    <name type="scientific">Aquarana catesbeiana</name>
    <name type="common">American bullfrog</name>
    <name type="synonym">Rana catesbeiana</name>
    <dbReference type="NCBI Taxonomy" id="8400"/>
    <lineage>
        <taxon>Eukaryota</taxon>
        <taxon>Metazoa</taxon>
        <taxon>Chordata</taxon>
        <taxon>Craniata</taxon>
        <taxon>Vertebrata</taxon>
        <taxon>Euteleostomi</taxon>
        <taxon>Amphibia</taxon>
        <taxon>Batrachia</taxon>
        <taxon>Anura</taxon>
        <taxon>Neobatrachia</taxon>
        <taxon>Ranoidea</taxon>
        <taxon>Ranidae</taxon>
        <taxon>Aquarana</taxon>
    </lineage>
</organism>
<dbReference type="AlphaFoldDB" id="A0A2G9SP52"/>
<dbReference type="Proteomes" id="UP000228934">
    <property type="component" value="Unassembled WGS sequence"/>
</dbReference>
<sequence length="77" mass="8960">MEDCPPQSIHWIIFGHLTVCRKFRMRGLCVTCCGLTQMTVVVGVFLQEVLATHLDRIFLKHLTMPMALLWFLEPISW</sequence>
<evidence type="ECO:0000256" key="1">
    <source>
        <dbReference type="SAM" id="Phobius"/>
    </source>
</evidence>
<reference evidence="3" key="1">
    <citation type="journal article" date="2017" name="Nat. Commun.">
        <title>The North American bullfrog draft genome provides insight into hormonal regulation of long noncoding RNA.</title>
        <authorList>
            <person name="Hammond S.A."/>
            <person name="Warren R.L."/>
            <person name="Vandervalk B.P."/>
            <person name="Kucuk E."/>
            <person name="Khan H."/>
            <person name="Gibb E.A."/>
            <person name="Pandoh P."/>
            <person name="Kirk H."/>
            <person name="Zhao Y."/>
            <person name="Jones M."/>
            <person name="Mungall A.J."/>
            <person name="Coope R."/>
            <person name="Pleasance S."/>
            <person name="Moore R.A."/>
            <person name="Holt R.A."/>
            <person name="Round J.M."/>
            <person name="Ohora S."/>
            <person name="Walle B.V."/>
            <person name="Veldhoen N."/>
            <person name="Helbing C.C."/>
            <person name="Birol I."/>
        </authorList>
    </citation>
    <scope>NUCLEOTIDE SEQUENCE [LARGE SCALE GENOMIC DNA]</scope>
</reference>
<accession>A0A2G9SP52</accession>
<protein>
    <submittedName>
        <fullName evidence="2">Uncharacterized protein</fullName>
    </submittedName>
</protein>
<keyword evidence="1" id="KW-0472">Membrane</keyword>